<proteinExistence type="predicted"/>
<name>A0A2P8DRD3_9ACTN</name>
<feature type="region of interest" description="Disordered" evidence="1">
    <location>
        <begin position="117"/>
        <end position="149"/>
    </location>
</feature>
<feature type="region of interest" description="Disordered" evidence="1">
    <location>
        <begin position="220"/>
        <end position="239"/>
    </location>
</feature>
<comment type="caution">
    <text evidence="2">The sequence shown here is derived from an EMBL/GenBank/DDBJ whole genome shotgun (WGS) entry which is preliminary data.</text>
</comment>
<evidence type="ECO:0000313" key="3">
    <source>
        <dbReference type="Proteomes" id="UP000243528"/>
    </source>
</evidence>
<evidence type="ECO:0000256" key="1">
    <source>
        <dbReference type="SAM" id="MobiDB-lite"/>
    </source>
</evidence>
<sequence>MSTTYSSPHRGTPPRTPTTYVSMTSTAPLTARWTEHVGRVILDSGDNGVMIQLNPAAAAGLIDQLVRAVAESDAGELAAALRHHLDEVEAEGMSTRAIGSATGMDQATIVRDLQAGDANASPEPTPVTGTDGKTYASRPSEPDVVDAENPDGEVGVHEDAAGDHLRELGGLLAIWSAREIRPQGDDVHPRRAASLAVEEIDATVRTLHDLRDALISQAREYDRESARRTDELLARGGSR</sequence>
<dbReference type="EMBL" id="PYGE01000017">
    <property type="protein sequence ID" value="PSK99769.1"/>
    <property type="molecule type" value="Genomic_DNA"/>
</dbReference>
<accession>A0A2P8DRD3</accession>
<keyword evidence="3" id="KW-1185">Reference proteome</keyword>
<reference evidence="2 3" key="1">
    <citation type="submission" date="2018-03" db="EMBL/GenBank/DDBJ databases">
        <title>Genomic Encyclopedia of Archaeal and Bacterial Type Strains, Phase II (KMG-II): from individual species to whole genera.</title>
        <authorList>
            <person name="Goeker M."/>
        </authorList>
    </citation>
    <scope>NUCLEOTIDE SEQUENCE [LARGE SCALE GENOMIC DNA]</scope>
    <source>
        <strain evidence="2 3">DSM 45211</strain>
    </source>
</reference>
<gene>
    <name evidence="2" type="ORF">CLV30_11772</name>
</gene>
<feature type="compositionally biased region" description="Basic and acidic residues" evidence="1">
    <location>
        <begin position="220"/>
        <end position="233"/>
    </location>
</feature>
<dbReference type="OrthoDB" id="3358527at2"/>
<dbReference type="AlphaFoldDB" id="A0A2P8DRD3"/>
<dbReference type="Proteomes" id="UP000243528">
    <property type="component" value="Unassembled WGS sequence"/>
</dbReference>
<protein>
    <submittedName>
        <fullName evidence="2">Uncharacterized protein</fullName>
    </submittedName>
</protein>
<evidence type="ECO:0000313" key="2">
    <source>
        <dbReference type="EMBL" id="PSK99769.1"/>
    </source>
</evidence>
<dbReference type="RefSeq" id="WP_129711125.1">
    <property type="nucleotide sequence ID" value="NZ_PYGE01000017.1"/>
</dbReference>
<organism evidence="2 3">
    <name type="scientific">Haloactinopolyspora alba</name>
    <dbReference type="NCBI Taxonomy" id="648780"/>
    <lineage>
        <taxon>Bacteria</taxon>
        <taxon>Bacillati</taxon>
        <taxon>Actinomycetota</taxon>
        <taxon>Actinomycetes</taxon>
        <taxon>Jiangellales</taxon>
        <taxon>Jiangellaceae</taxon>
        <taxon>Haloactinopolyspora</taxon>
    </lineage>
</organism>